<gene>
    <name evidence="5" type="ORF">WOLCODRAFT_103383</name>
</gene>
<feature type="compositionally biased region" description="Acidic residues" evidence="4">
    <location>
        <begin position="400"/>
        <end position="413"/>
    </location>
</feature>
<keyword evidence="2" id="KW-0677">Repeat</keyword>
<dbReference type="SUPFAM" id="SSF50978">
    <property type="entry name" value="WD40 repeat-like"/>
    <property type="match status" value="1"/>
</dbReference>
<dbReference type="PANTHER" id="PTHR22847">
    <property type="entry name" value="WD40 REPEAT PROTEIN"/>
    <property type="match status" value="1"/>
</dbReference>
<sequence length="776" mass="84683">MSAVTPADVVYSAQLFRCGEGLPLWEPEPTKYGAVEVGDVGYTHKGGFIRFFNAMKEKEDPINATYGVPSQKPYKSFQARDFGYNTKPNAIVAGPVCSKSIKTLMVEGGANVQAPGMTVDASVQFECMEDQGALLVLKDSATRGELLPSRRMANYMHANFNNWYQFITEDLDVDIKSDEDILFVRGWVKTKQWAVAAITHQGRSAKISLSGNFGAPAGLTFKVQAAQEMTSYFAQRSGPEDEDGDAKGKSKAPEGDNVHDTDDLPRNQCVFLHYYRYKRRRFIPLKKLEAGAGPRDPDVHSDDEGVVEPVPATPKVSTYDPVGILLDYILENEDAQAAIASDRDVVNLCQILDREIPQDFMALLREAQPQIEVNEDGLGILSFEGTAFDPTRINTQGADEPAEGEANDPDVDMDEEEKAKEISRMGGYILNTQGETNKGGVTALAYSSDGKYIASGYEDGAVVTWDPVTGRRRGNLEEHTSSVCTLEFSPDGIKLASGSSDRTIIIWNSATGIKLQELRGHEGFVHCITFSPDGKLLASSSVDFTIRIWDLENSASPQKHVLTGHTAMVMHVAFSPDGTKILSASSDCLARVWSVRTGGEIHTLEGHQGVICSVDWTPDGRRLLTSSDDGSTRIWQTESGEELVTLREHAGAVWRAAFSPDGKRVLSVAGDRMIKECDSFSGEVTLSMETNEALVDAPAFSKDGELVAAGSEDHAVHVWSTKTRMEIASFDGHTDNITHLRFAPDKTRLVSASEDSTVRIWQLPITAPPAPAPAQT</sequence>
<dbReference type="GO" id="GO:1990234">
    <property type="term" value="C:transferase complex"/>
    <property type="evidence" value="ECO:0007669"/>
    <property type="project" value="UniProtKB-ARBA"/>
</dbReference>
<keyword evidence="6" id="KW-1185">Reference proteome</keyword>
<feature type="region of interest" description="Disordered" evidence="4">
    <location>
        <begin position="390"/>
        <end position="413"/>
    </location>
</feature>
<feature type="repeat" description="WD" evidence="3">
    <location>
        <begin position="604"/>
        <end position="645"/>
    </location>
</feature>
<feature type="region of interest" description="Disordered" evidence="4">
    <location>
        <begin position="291"/>
        <end position="313"/>
    </location>
</feature>
<dbReference type="PRINTS" id="PR00320">
    <property type="entry name" value="GPROTEINBRPT"/>
</dbReference>
<reference evidence="5 6" key="1">
    <citation type="journal article" date="2012" name="Science">
        <title>The Paleozoic origin of enzymatic lignin decomposition reconstructed from 31 fungal genomes.</title>
        <authorList>
            <person name="Floudas D."/>
            <person name="Binder M."/>
            <person name="Riley R."/>
            <person name="Barry K."/>
            <person name="Blanchette R.A."/>
            <person name="Henrissat B."/>
            <person name="Martinez A.T."/>
            <person name="Otillar R."/>
            <person name="Spatafora J.W."/>
            <person name="Yadav J.S."/>
            <person name="Aerts A."/>
            <person name="Benoit I."/>
            <person name="Boyd A."/>
            <person name="Carlson A."/>
            <person name="Copeland A."/>
            <person name="Coutinho P.M."/>
            <person name="de Vries R.P."/>
            <person name="Ferreira P."/>
            <person name="Findley K."/>
            <person name="Foster B."/>
            <person name="Gaskell J."/>
            <person name="Glotzer D."/>
            <person name="Gorecki P."/>
            <person name="Heitman J."/>
            <person name="Hesse C."/>
            <person name="Hori C."/>
            <person name="Igarashi K."/>
            <person name="Jurgens J.A."/>
            <person name="Kallen N."/>
            <person name="Kersten P."/>
            <person name="Kohler A."/>
            <person name="Kuees U."/>
            <person name="Kumar T.K.A."/>
            <person name="Kuo A."/>
            <person name="LaButti K."/>
            <person name="Larrondo L.F."/>
            <person name="Lindquist E."/>
            <person name="Ling A."/>
            <person name="Lombard V."/>
            <person name="Lucas S."/>
            <person name="Lundell T."/>
            <person name="Martin R."/>
            <person name="McLaughlin D.J."/>
            <person name="Morgenstern I."/>
            <person name="Morin E."/>
            <person name="Murat C."/>
            <person name="Nagy L.G."/>
            <person name="Nolan M."/>
            <person name="Ohm R.A."/>
            <person name="Patyshakuliyeva A."/>
            <person name="Rokas A."/>
            <person name="Ruiz-Duenas F.J."/>
            <person name="Sabat G."/>
            <person name="Salamov A."/>
            <person name="Samejima M."/>
            <person name="Schmutz J."/>
            <person name="Slot J.C."/>
            <person name="St John F."/>
            <person name="Stenlid J."/>
            <person name="Sun H."/>
            <person name="Sun S."/>
            <person name="Syed K."/>
            <person name="Tsang A."/>
            <person name="Wiebenga A."/>
            <person name="Young D."/>
            <person name="Pisabarro A."/>
            <person name="Eastwood D.C."/>
            <person name="Martin F."/>
            <person name="Cullen D."/>
            <person name="Grigoriev I.V."/>
            <person name="Hibbett D.S."/>
        </authorList>
    </citation>
    <scope>NUCLEOTIDE SEQUENCE [LARGE SCALE GENOMIC DNA]</scope>
    <source>
        <strain evidence="5 6">MD-104</strain>
    </source>
</reference>
<feature type="repeat" description="WD" evidence="3">
    <location>
        <begin position="476"/>
        <end position="517"/>
    </location>
</feature>
<proteinExistence type="predicted"/>
<protein>
    <submittedName>
        <fullName evidence="5">WD40 repeat-like protein</fullName>
    </submittedName>
</protein>
<feature type="repeat" description="WD" evidence="3">
    <location>
        <begin position="688"/>
        <end position="729"/>
    </location>
</feature>
<dbReference type="PANTHER" id="PTHR22847:SF637">
    <property type="entry name" value="WD REPEAT DOMAIN 5B"/>
    <property type="match status" value="1"/>
</dbReference>
<dbReference type="OrthoDB" id="538223at2759"/>
<evidence type="ECO:0000313" key="5">
    <source>
        <dbReference type="EMBL" id="PCH43310.1"/>
    </source>
</evidence>
<dbReference type="InterPro" id="IPR001680">
    <property type="entry name" value="WD40_rpt"/>
</dbReference>
<feature type="repeat" description="WD" evidence="3">
    <location>
        <begin position="434"/>
        <end position="466"/>
    </location>
</feature>
<dbReference type="InterPro" id="IPR019775">
    <property type="entry name" value="WD40_repeat_CS"/>
</dbReference>
<evidence type="ECO:0000256" key="3">
    <source>
        <dbReference type="PROSITE-ProRule" id="PRU00221"/>
    </source>
</evidence>
<dbReference type="AlphaFoldDB" id="A0A2H3JM85"/>
<dbReference type="SMART" id="SM00320">
    <property type="entry name" value="WD40"/>
    <property type="match status" value="8"/>
</dbReference>
<feature type="region of interest" description="Disordered" evidence="4">
    <location>
        <begin position="235"/>
        <end position="262"/>
    </location>
</feature>
<feature type="repeat" description="WD" evidence="3">
    <location>
        <begin position="730"/>
        <end position="763"/>
    </location>
</feature>
<evidence type="ECO:0000256" key="4">
    <source>
        <dbReference type="SAM" id="MobiDB-lite"/>
    </source>
</evidence>
<dbReference type="PROSITE" id="PS50082">
    <property type="entry name" value="WD_REPEATS_2"/>
    <property type="match status" value="7"/>
</dbReference>
<evidence type="ECO:0000256" key="1">
    <source>
        <dbReference type="ARBA" id="ARBA00022574"/>
    </source>
</evidence>
<dbReference type="PROSITE" id="PS50294">
    <property type="entry name" value="WD_REPEATS_REGION"/>
    <property type="match status" value="7"/>
</dbReference>
<evidence type="ECO:0000256" key="2">
    <source>
        <dbReference type="ARBA" id="ARBA00022737"/>
    </source>
</evidence>
<dbReference type="STRING" id="742152.A0A2H3JM85"/>
<dbReference type="EMBL" id="KB468135">
    <property type="protein sequence ID" value="PCH43310.1"/>
    <property type="molecule type" value="Genomic_DNA"/>
</dbReference>
<dbReference type="InterPro" id="IPR036322">
    <property type="entry name" value="WD40_repeat_dom_sf"/>
</dbReference>
<dbReference type="Pfam" id="PF00400">
    <property type="entry name" value="WD40"/>
    <property type="match status" value="8"/>
</dbReference>
<feature type="compositionally biased region" description="Basic and acidic residues" evidence="4">
    <location>
        <begin position="245"/>
        <end position="262"/>
    </location>
</feature>
<keyword evidence="1 3" id="KW-0853">WD repeat</keyword>
<dbReference type="InterPro" id="IPR015943">
    <property type="entry name" value="WD40/YVTN_repeat-like_dom_sf"/>
</dbReference>
<feature type="repeat" description="WD" evidence="3">
    <location>
        <begin position="518"/>
        <end position="559"/>
    </location>
</feature>
<dbReference type="InterPro" id="IPR020472">
    <property type="entry name" value="WD40_PAC1"/>
</dbReference>
<dbReference type="Gene3D" id="2.130.10.10">
    <property type="entry name" value="YVTN repeat-like/Quinoprotein amine dehydrogenase"/>
    <property type="match status" value="3"/>
</dbReference>
<feature type="repeat" description="WD" evidence="3">
    <location>
        <begin position="562"/>
        <end position="603"/>
    </location>
</feature>
<dbReference type="PROSITE" id="PS00678">
    <property type="entry name" value="WD_REPEATS_1"/>
    <property type="match status" value="1"/>
</dbReference>
<organism evidence="5 6">
    <name type="scientific">Wolfiporia cocos (strain MD-104)</name>
    <name type="common">Brown rot fungus</name>
    <dbReference type="NCBI Taxonomy" id="742152"/>
    <lineage>
        <taxon>Eukaryota</taxon>
        <taxon>Fungi</taxon>
        <taxon>Dikarya</taxon>
        <taxon>Basidiomycota</taxon>
        <taxon>Agaricomycotina</taxon>
        <taxon>Agaricomycetes</taxon>
        <taxon>Polyporales</taxon>
        <taxon>Phaeolaceae</taxon>
        <taxon>Wolfiporia</taxon>
    </lineage>
</organism>
<dbReference type="CDD" id="cd00200">
    <property type="entry name" value="WD40"/>
    <property type="match status" value="1"/>
</dbReference>
<evidence type="ECO:0000313" key="6">
    <source>
        <dbReference type="Proteomes" id="UP000218811"/>
    </source>
</evidence>
<accession>A0A2H3JM85</accession>
<name>A0A2H3JM85_WOLCO</name>
<dbReference type="Proteomes" id="UP000218811">
    <property type="component" value="Unassembled WGS sequence"/>
</dbReference>